<evidence type="ECO:0000256" key="7">
    <source>
        <dbReference type="ARBA" id="ARBA00023163"/>
    </source>
</evidence>
<dbReference type="InterPro" id="IPR011598">
    <property type="entry name" value="bHLH_dom"/>
</dbReference>
<evidence type="ECO:0000313" key="10">
    <source>
        <dbReference type="EMBL" id="GIY97970.1"/>
    </source>
</evidence>
<dbReference type="Pfam" id="PF00010">
    <property type="entry name" value="HLH"/>
    <property type="match status" value="1"/>
</dbReference>
<dbReference type="Proteomes" id="UP001054945">
    <property type="component" value="Unassembled WGS sequence"/>
</dbReference>
<evidence type="ECO:0000313" key="11">
    <source>
        <dbReference type="Proteomes" id="UP001054945"/>
    </source>
</evidence>
<keyword evidence="8" id="KW-0539">Nucleus</keyword>
<dbReference type="PROSITE" id="PS50888">
    <property type="entry name" value="BHLH"/>
    <property type="match status" value="1"/>
</dbReference>
<feature type="domain" description="BHLH" evidence="9">
    <location>
        <begin position="206"/>
        <end position="256"/>
    </location>
</feature>
<accession>A0AAV4XUV7</accession>
<dbReference type="SMART" id="SM00353">
    <property type="entry name" value="HLH"/>
    <property type="match status" value="1"/>
</dbReference>
<dbReference type="GO" id="GO:0000978">
    <property type="term" value="F:RNA polymerase II cis-regulatory region sequence-specific DNA binding"/>
    <property type="evidence" value="ECO:0007669"/>
    <property type="project" value="TreeGrafter"/>
</dbReference>
<protein>
    <submittedName>
        <fullName evidence="10">BHLH domain-containing protein</fullName>
    </submittedName>
</protein>
<dbReference type="GO" id="GO:0005634">
    <property type="term" value="C:nucleus"/>
    <property type="evidence" value="ECO:0007669"/>
    <property type="project" value="UniProtKB-SubCell"/>
</dbReference>
<dbReference type="AlphaFoldDB" id="A0AAV4XUV7"/>
<dbReference type="PANTHER" id="PTHR15402:SF2">
    <property type="entry name" value="TRANSCRIPTION FACTOR LIKE 5"/>
    <property type="match status" value="1"/>
</dbReference>
<dbReference type="GO" id="GO:0000981">
    <property type="term" value="F:DNA-binding transcription factor activity, RNA polymerase II-specific"/>
    <property type="evidence" value="ECO:0007669"/>
    <property type="project" value="TreeGrafter"/>
</dbReference>
<evidence type="ECO:0000256" key="1">
    <source>
        <dbReference type="ARBA" id="ARBA00004123"/>
    </source>
</evidence>
<dbReference type="InterPro" id="IPR039583">
    <property type="entry name" value="TCFL5/SOLH1/2"/>
</dbReference>
<keyword evidence="11" id="KW-1185">Reference proteome</keyword>
<keyword evidence="3" id="KW-0221">Differentiation</keyword>
<keyword evidence="7" id="KW-0804">Transcription</keyword>
<evidence type="ECO:0000256" key="5">
    <source>
        <dbReference type="ARBA" id="ARBA00023015"/>
    </source>
</evidence>
<dbReference type="PANTHER" id="PTHR15402">
    <property type="entry name" value="TRANSCRIPTION FACTOR-LIKE 5 PROTEIN"/>
    <property type="match status" value="1"/>
</dbReference>
<sequence>MLETFQIAVRKECKGQGDESGNSMLSTPIPLLTLKLYSFFQTSVSYTLPQSSYFQVPQAQLTPISTKTTRFMKPRQRMQLMSSNSPILVPPYRMRQEDIDNADRGTFGINIELQCCSPPPEFHVEFQPGLPPCQWTQPEAHQLPVVTRAKFRWNTQGNYMDIACRVPNNTPNSEEDSLGGKQKLLDLQQWIPQIHSRMDSYVQMDPRESHNEKEKKKRRLRIKNACQEMKSLLPCVCDKTDNATVFENAVHFITFMKETVRSDYDMIEKVDAPCRDHLGKQAQIPTLRISAVE</sequence>
<evidence type="ECO:0000256" key="3">
    <source>
        <dbReference type="ARBA" id="ARBA00022782"/>
    </source>
</evidence>
<comment type="subcellular location">
    <subcellularLocation>
        <location evidence="1">Nucleus</location>
    </subcellularLocation>
</comment>
<gene>
    <name evidence="10" type="primary">AVEN_246460_1</name>
    <name evidence="10" type="ORF">CEXT_160771</name>
</gene>
<evidence type="ECO:0000256" key="6">
    <source>
        <dbReference type="ARBA" id="ARBA00023125"/>
    </source>
</evidence>
<evidence type="ECO:0000256" key="4">
    <source>
        <dbReference type="ARBA" id="ARBA00022871"/>
    </source>
</evidence>
<keyword evidence="4" id="KW-0744">Spermatogenesis</keyword>
<dbReference type="GO" id="GO:0030154">
    <property type="term" value="P:cell differentiation"/>
    <property type="evidence" value="ECO:0007669"/>
    <property type="project" value="UniProtKB-KW"/>
</dbReference>
<reference evidence="10 11" key="1">
    <citation type="submission" date="2021-06" db="EMBL/GenBank/DDBJ databases">
        <title>Caerostris extrusa draft genome.</title>
        <authorList>
            <person name="Kono N."/>
            <person name="Arakawa K."/>
        </authorList>
    </citation>
    <scope>NUCLEOTIDE SEQUENCE [LARGE SCALE GENOMIC DNA]</scope>
</reference>
<evidence type="ECO:0000256" key="2">
    <source>
        <dbReference type="ARBA" id="ARBA00022473"/>
    </source>
</evidence>
<proteinExistence type="predicted"/>
<evidence type="ECO:0000259" key="9">
    <source>
        <dbReference type="PROSITE" id="PS50888"/>
    </source>
</evidence>
<keyword evidence="2" id="KW-0217">Developmental protein</keyword>
<dbReference type="CDD" id="cd19683">
    <property type="entry name" value="bHLH_SOHLH_like"/>
    <property type="match status" value="1"/>
</dbReference>
<evidence type="ECO:0000256" key="8">
    <source>
        <dbReference type="ARBA" id="ARBA00023242"/>
    </source>
</evidence>
<dbReference type="GO" id="GO:0007283">
    <property type="term" value="P:spermatogenesis"/>
    <property type="evidence" value="ECO:0007669"/>
    <property type="project" value="UniProtKB-KW"/>
</dbReference>
<keyword evidence="6" id="KW-0238">DNA-binding</keyword>
<keyword evidence="5" id="KW-0805">Transcription regulation</keyword>
<comment type="caution">
    <text evidence="10">The sequence shown here is derived from an EMBL/GenBank/DDBJ whole genome shotgun (WGS) entry which is preliminary data.</text>
</comment>
<dbReference type="InterPro" id="IPR036638">
    <property type="entry name" value="HLH_DNA-bd_sf"/>
</dbReference>
<dbReference type="SUPFAM" id="SSF47459">
    <property type="entry name" value="HLH, helix-loop-helix DNA-binding domain"/>
    <property type="match status" value="1"/>
</dbReference>
<dbReference type="Gene3D" id="4.10.280.10">
    <property type="entry name" value="Helix-loop-helix DNA-binding domain"/>
    <property type="match status" value="1"/>
</dbReference>
<name>A0AAV4XUV7_CAEEX</name>
<organism evidence="10 11">
    <name type="scientific">Caerostris extrusa</name>
    <name type="common">Bark spider</name>
    <name type="synonym">Caerostris bankana</name>
    <dbReference type="NCBI Taxonomy" id="172846"/>
    <lineage>
        <taxon>Eukaryota</taxon>
        <taxon>Metazoa</taxon>
        <taxon>Ecdysozoa</taxon>
        <taxon>Arthropoda</taxon>
        <taxon>Chelicerata</taxon>
        <taxon>Arachnida</taxon>
        <taxon>Araneae</taxon>
        <taxon>Araneomorphae</taxon>
        <taxon>Entelegynae</taxon>
        <taxon>Araneoidea</taxon>
        <taxon>Araneidae</taxon>
        <taxon>Caerostris</taxon>
    </lineage>
</organism>
<dbReference type="EMBL" id="BPLR01018236">
    <property type="protein sequence ID" value="GIY97970.1"/>
    <property type="molecule type" value="Genomic_DNA"/>
</dbReference>
<dbReference type="GO" id="GO:0046983">
    <property type="term" value="F:protein dimerization activity"/>
    <property type="evidence" value="ECO:0007669"/>
    <property type="project" value="InterPro"/>
</dbReference>